<evidence type="ECO:0000313" key="3">
    <source>
        <dbReference type="Proteomes" id="UP000190657"/>
    </source>
</evidence>
<protein>
    <submittedName>
        <fullName evidence="2">Uncharacterized membrane protein</fullName>
    </submittedName>
</protein>
<dbReference type="InterPro" id="IPR024529">
    <property type="entry name" value="ECF_trnsprt_substrate-spec"/>
</dbReference>
<feature type="transmembrane region" description="Helical" evidence="1">
    <location>
        <begin position="57"/>
        <end position="78"/>
    </location>
</feature>
<dbReference type="Proteomes" id="UP000190657">
    <property type="component" value="Unassembled WGS sequence"/>
</dbReference>
<keyword evidence="1" id="KW-0812">Transmembrane</keyword>
<keyword evidence="1" id="KW-1133">Transmembrane helix</keyword>
<evidence type="ECO:0000256" key="1">
    <source>
        <dbReference type="SAM" id="Phobius"/>
    </source>
</evidence>
<feature type="transmembrane region" description="Helical" evidence="1">
    <location>
        <begin position="112"/>
        <end position="137"/>
    </location>
</feature>
<dbReference type="OrthoDB" id="2049670at2"/>
<feature type="transmembrane region" description="Helical" evidence="1">
    <location>
        <begin position="84"/>
        <end position="105"/>
    </location>
</feature>
<feature type="transmembrane region" description="Helical" evidence="1">
    <location>
        <begin position="9"/>
        <end position="26"/>
    </location>
</feature>
<dbReference type="GO" id="GO:0022857">
    <property type="term" value="F:transmembrane transporter activity"/>
    <property type="evidence" value="ECO:0007669"/>
    <property type="project" value="InterPro"/>
</dbReference>
<dbReference type="EMBL" id="FUWW01000002">
    <property type="protein sequence ID" value="SJZ35848.1"/>
    <property type="molecule type" value="Genomic_DNA"/>
</dbReference>
<evidence type="ECO:0000313" key="2">
    <source>
        <dbReference type="EMBL" id="SJZ35848.1"/>
    </source>
</evidence>
<dbReference type="Gene3D" id="1.10.1760.20">
    <property type="match status" value="1"/>
</dbReference>
<dbReference type="Pfam" id="PF12822">
    <property type="entry name" value="ECF_trnsprt"/>
    <property type="match status" value="1"/>
</dbReference>
<accession>A0A1T4K0E7</accession>
<organism evidence="2 3">
    <name type="scientific">Eubacterium coprostanoligenes</name>
    <dbReference type="NCBI Taxonomy" id="290054"/>
    <lineage>
        <taxon>Bacteria</taxon>
        <taxon>Bacillati</taxon>
        <taxon>Bacillota</taxon>
        <taxon>Clostridia</taxon>
        <taxon>Eubacteriales</taxon>
        <taxon>Eubacteriaceae</taxon>
        <taxon>Eubacterium</taxon>
    </lineage>
</organism>
<keyword evidence="1" id="KW-0472">Membrane</keyword>
<proteinExistence type="predicted"/>
<dbReference type="RefSeq" id="WP_078767720.1">
    <property type="nucleotide sequence ID" value="NZ_FUWW01000002.1"/>
</dbReference>
<name>A0A1T4K0E7_9FIRM</name>
<dbReference type="STRING" id="290054.SAMN02745114_00214"/>
<dbReference type="AlphaFoldDB" id="A0A1T4K0E7"/>
<sequence>MKNTKTQKIVGIGLFTAIIVALQLLAASIKFGPFSITLVLAPIVIGAALYGIGAGAWLGVAFGVSVLISGDAAAFMTINPAGTVVTVLLKGMLAGLVAGLIYKALESKNKTVAVVLAGIACPIVNTGIFLAGCYLFFQEWLVSVFGTTGFATVVTGLVSVNFAVELGINMVLASVIVRVIDIGKKQFNKTQI</sequence>
<keyword evidence="3" id="KW-1185">Reference proteome</keyword>
<gene>
    <name evidence="2" type="ORF">SAMN02745114_00214</name>
</gene>
<reference evidence="2 3" key="1">
    <citation type="submission" date="2017-02" db="EMBL/GenBank/DDBJ databases">
        <authorList>
            <person name="Peterson S.W."/>
        </authorList>
    </citation>
    <scope>NUCLEOTIDE SEQUENCE [LARGE SCALE GENOMIC DNA]</scope>
    <source>
        <strain evidence="2 3">ATCC 51222</strain>
    </source>
</reference>